<reference evidence="1 2" key="1">
    <citation type="submission" date="2019-06" db="EMBL/GenBank/DDBJ databases">
        <title>Sequencing the genomes of 1000 actinobacteria strains.</title>
        <authorList>
            <person name="Klenk H.-P."/>
        </authorList>
    </citation>
    <scope>NUCLEOTIDE SEQUENCE [LARGE SCALE GENOMIC DNA]</scope>
    <source>
        <strain evidence="1 2">DSM 45671</strain>
    </source>
</reference>
<keyword evidence="2" id="KW-1185">Reference proteome</keyword>
<accession>A0A561T3H1</accession>
<gene>
    <name evidence="1" type="ORF">FHX44_117604</name>
</gene>
<protein>
    <submittedName>
        <fullName evidence="1">Uncharacterized protein</fullName>
    </submittedName>
</protein>
<proteinExistence type="predicted"/>
<name>A0A561T3H1_9PSEU</name>
<comment type="caution">
    <text evidence="1">The sequence shown here is derived from an EMBL/GenBank/DDBJ whole genome shotgun (WGS) entry which is preliminary data.</text>
</comment>
<evidence type="ECO:0000313" key="1">
    <source>
        <dbReference type="EMBL" id="TWF81659.1"/>
    </source>
</evidence>
<evidence type="ECO:0000313" key="2">
    <source>
        <dbReference type="Proteomes" id="UP000321261"/>
    </source>
</evidence>
<dbReference type="AlphaFoldDB" id="A0A561T3H1"/>
<organism evidence="1 2">
    <name type="scientific">Pseudonocardia hierapolitana</name>
    <dbReference type="NCBI Taxonomy" id="1128676"/>
    <lineage>
        <taxon>Bacteria</taxon>
        <taxon>Bacillati</taxon>
        <taxon>Actinomycetota</taxon>
        <taxon>Actinomycetes</taxon>
        <taxon>Pseudonocardiales</taxon>
        <taxon>Pseudonocardiaceae</taxon>
        <taxon>Pseudonocardia</taxon>
    </lineage>
</organism>
<dbReference type="Proteomes" id="UP000321261">
    <property type="component" value="Unassembled WGS sequence"/>
</dbReference>
<sequence length="126" mass="13151">MVPPVREWTVTFLALRPTGVTVDRAPVDVTGTDGRWSGTVSAPAGAETVVRVGGWPLRVGTTREDAVLELLEAAQIGNPEKLAAWEVVRGSRPVAERLAELSAVELPDAVRSAITELLGAVGAGEG</sequence>
<dbReference type="EMBL" id="VIWU01000001">
    <property type="protein sequence ID" value="TWF81659.1"/>
    <property type="molecule type" value="Genomic_DNA"/>
</dbReference>